<name>A0A6V3JRS3_9EUKA</name>
<evidence type="ECO:0000256" key="1">
    <source>
        <dbReference type="SAM" id="MobiDB-lite"/>
    </source>
</evidence>
<protein>
    <submittedName>
        <fullName evidence="2">Uncharacterized protein</fullName>
    </submittedName>
</protein>
<accession>A0A6V3JRS3</accession>
<evidence type="ECO:0000313" key="2">
    <source>
        <dbReference type="EMBL" id="CAE0652882.1"/>
    </source>
</evidence>
<feature type="region of interest" description="Disordered" evidence="1">
    <location>
        <begin position="1"/>
        <end position="24"/>
    </location>
</feature>
<dbReference type="EMBL" id="HBIV01007853">
    <property type="protein sequence ID" value="CAE0652882.1"/>
    <property type="molecule type" value="Transcribed_RNA"/>
</dbReference>
<feature type="compositionally biased region" description="Basic and acidic residues" evidence="1">
    <location>
        <begin position="1"/>
        <end position="10"/>
    </location>
</feature>
<reference evidence="2" key="1">
    <citation type="submission" date="2021-01" db="EMBL/GenBank/DDBJ databases">
        <authorList>
            <person name="Corre E."/>
            <person name="Pelletier E."/>
            <person name="Niang G."/>
            <person name="Scheremetjew M."/>
            <person name="Finn R."/>
            <person name="Kale V."/>
            <person name="Holt S."/>
            <person name="Cochrane G."/>
            <person name="Meng A."/>
            <person name="Brown T."/>
            <person name="Cohen L."/>
        </authorList>
    </citation>
    <scope>NUCLEOTIDE SEQUENCE</scope>
    <source>
        <strain evidence="2">CCCM811</strain>
    </source>
</reference>
<evidence type="ECO:0000313" key="3">
    <source>
        <dbReference type="EMBL" id="CAE0652883.1"/>
    </source>
</evidence>
<sequence length="132" mass="15154">MSTPVKEKTPVRKPARGRGRQKERPLLTIDTKENGEEKECEILSPTGKPYTPKEKMAAAKIQKVWRTRRRSMVKKLLSPNSVKIRTKNRREHIAPSRALRNSTRQNEFATISIQSLDSIKEAEDDAKQTEES</sequence>
<organism evidence="2">
    <name type="scientific">Lotharella globosa</name>
    <dbReference type="NCBI Taxonomy" id="91324"/>
    <lineage>
        <taxon>Eukaryota</taxon>
        <taxon>Sar</taxon>
        <taxon>Rhizaria</taxon>
        <taxon>Cercozoa</taxon>
        <taxon>Chlorarachniophyceae</taxon>
        <taxon>Lotharella</taxon>
    </lineage>
</organism>
<gene>
    <name evidence="2" type="ORF">LGLO00237_LOCUS5855</name>
    <name evidence="3" type="ORF">LGLO00237_LOCUS5856</name>
</gene>
<dbReference type="AlphaFoldDB" id="A0A6V3JRS3"/>
<dbReference type="EMBL" id="HBIV01007854">
    <property type="protein sequence ID" value="CAE0652883.1"/>
    <property type="molecule type" value="Transcribed_RNA"/>
</dbReference>
<proteinExistence type="predicted"/>